<evidence type="ECO:0000313" key="12">
    <source>
        <dbReference type="Proteomes" id="UP001249851"/>
    </source>
</evidence>
<evidence type="ECO:0000256" key="5">
    <source>
        <dbReference type="ARBA" id="ARBA00023054"/>
    </source>
</evidence>
<dbReference type="InterPro" id="IPR021640">
    <property type="entry name" value="Mediator_Med28"/>
</dbReference>
<comment type="caution">
    <text evidence="11">The sequence shown here is derived from an EMBL/GenBank/DDBJ whole genome shotgun (WGS) entry which is preliminary data.</text>
</comment>
<feature type="coiled-coil region" evidence="10">
    <location>
        <begin position="74"/>
        <end position="115"/>
    </location>
</feature>
<dbReference type="EMBL" id="JARQWQ010000044">
    <property type="protein sequence ID" value="KAK2558417.1"/>
    <property type="molecule type" value="Genomic_DNA"/>
</dbReference>
<protein>
    <recommendedName>
        <fullName evidence="3">Mediator of RNA polymerase II transcription subunit 28</fullName>
    </recommendedName>
    <alternativeName>
        <fullName evidence="9">Mediator complex subunit 28</fullName>
    </alternativeName>
</protein>
<keyword evidence="4" id="KW-0805">Transcription regulation</keyword>
<comment type="subcellular location">
    <subcellularLocation>
        <location evidence="1">Nucleus</location>
    </subcellularLocation>
</comment>
<comment type="similarity">
    <text evidence="2">Belongs to the Mediator complex subunit 28 family.</text>
</comment>
<keyword evidence="12" id="KW-1185">Reference proteome</keyword>
<dbReference type="Proteomes" id="UP001249851">
    <property type="component" value="Unassembled WGS sequence"/>
</dbReference>
<dbReference type="GO" id="GO:0016592">
    <property type="term" value="C:mediator complex"/>
    <property type="evidence" value="ECO:0007669"/>
    <property type="project" value="TreeGrafter"/>
</dbReference>
<keyword evidence="6" id="KW-0010">Activator</keyword>
<reference evidence="11" key="1">
    <citation type="journal article" date="2023" name="G3 (Bethesda)">
        <title>Whole genome assembly and annotation of the endangered Caribbean coral Acropora cervicornis.</title>
        <authorList>
            <person name="Selwyn J.D."/>
            <person name="Vollmer S.V."/>
        </authorList>
    </citation>
    <scope>NUCLEOTIDE SEQUENCE</scope>
    <source>
        <strain evidence="11">K2</strain>
    </source>
</reference>
<keyword evidence="7" id="KW-0804">Transcription</keyword>
<keyword evidence="8" id="KW-0539">Nucleus</keyword>
<evidence type="ECO:0000256" key="9">
    <source>
        <dbReference type="ARBA" id="ARBA00031964"/>
    </source>
</evidence>
<organism evidence="11 12">
    <name type="scientific">Acropora cervicornis</name>
    <name type="common">Staghorn coral</name>
    <dbReference type="NCBI Taxonomy" id="6130"/>
    <lineage>
        <taxon>Eukaryota</taxon>
        <taxon>Metazoa</taxon>
        <taxon>Cnidaria</taxon>
        <taxon>Anthozoa</taxon>
        <taxon>Hexacorallia</taxon>
        <taxon>Scleractinia</taxon>
        <taxon>Astrocoeniina</taxon>
        <taxon>Acroporidae</taxon>
        <taxon>Acropora</taxon>
    </lineage>
</organism>
<dbReference type="Pfam" id="PF11594">
    <property type="entry name" value="Med28"/>
    <property type="match status" value="1"/>
</dbReference>
<dbReference type="AlphaFoldDB" id="A0AAD9QBN4"/>
<proteinExistence type="inferred from homology"/>
<evidence type="ECO:0000256" key="8">
    <source>
        <dbReference type="ARBA" id="ARBA00023242"/>
    </source>
</evidence>
<evidence type="ECO:0000256" key="6">
    <source>
        <dbReference type="ARBA" id="ARBA00023159"/>
    </source>
</evidence>
<dbReference type="PANTHER" id="PTHR13512">
    <property type="entry name" value="MEDIATOR COMPLEX SUBUNIT 28"/>
    <property type="match status" value="1"/>
</dbReference>
<evidence type="ECO:0000256" key="4">
    <source>
        <dbReference type="ARBA" id="ARBA00023015"/>
    </source>
</evidence>
<dbReference type="PANTHER" id="PTHR13512:SF2">
    <property type="entry name" value="MEDIATOR OF RNA POLYMERASE II TRANSCRIPTION SUBUNIT 28"/>
    <property type="match status" value="1"/>
</dbReference>
<gene>
    <name evidence="11" type="ORF">P5673_019123</name>
</gene>
<reference evidence="11" key="2">
    <citation type="journal article" date="2023" name="Science">
        <title>Genomic signatures of disease resistance in endangered staghorn corals.</title>
        <authorList>
            <person name="Vollmer S.V."/>
            <person name="Selwyn J.D."/>
            <person name="Despard B.A."/>
            <person name="Roesel C.L."/>
        </authorList>
    </citation>
    <scope>NUCLEOTIDE SEQUENCE</scope>
    <source>
        <strain evidence="11">K2</strain>
    </source>
</reference>
<name>A0AAD9QBN4_ACRCE</name>
<evidence type="ECO:0000256" key="1">
    <source>
        <dbReference type="ARBA" id="ARBA00004123"/>
    </source>
</evidence>
<evidence type="ECO:0000256" key="2">
    <source>
        <dbReference type="ARBA" id="ARBA00005571"/>
    </source>
</evidence>
<evidence type="ECO:0000256" key="7">
    <source>
        <dbReference type="ARBA" id="ARBA00023163"/>
    </source>
</evidence>
<sequence length="136" mass="15621">MAAHREDLVTALESSLQACVSLFLATDNVEKGRELDNANTHGVEANIKRFLEAAKMLEADFLRKQMYSRVNHPEEVTKEEVEKMRAELAQKDELLTKTRDRITVWTNALQELETKQTRLYLADMVPQRPASMDSTR</sequence>
<keyword evidence="5 10" id="KW-0175">Coiled coil</keyword>
<evidence type="ECO:0000256" key="3">
    <source>
        <dbReference type="ARBA" id="ARBA00019683"/>
    </source>
</evidence>
<accession>A0AAD9QBN4</accession>
<evidence type="ECO:0000313" key="11">
    <source>
        <dbReference type="EMBL" id="KAK2558417.1"/>
    </source>
</evidence>
<evidence type="ECO:0000256" key="10">
    <source>
        <dbReference type="SAM" id="Coils"/>
    </source>
</evidence>